<accession>A0A9Q0BSE0</accession>
<sequence length="89" mass="9859">MLQSNSMEDTPGSGAESAAHARIFRFNWQVKKKEESQLWAPPTMTLNVATARTHRWAPGSTVQYPVPIPVPIPIQNRSSDLSRDPAGFV</sequence>
<evidence type="ECO:0000313" key="1">
    <source>
        <dbReference type="EMBL" id="KAI8042064.1"/>
    </source>
</evidence>
<name>A0A9Q0BSE0_9MUSC</name>
<protein>
    <submittedName>
        <fullName evidence="1">Uncharacterized protein</fullName>
    </submittedName>
</protein>
<dbReference type="AlphaFoldDB" id="A0A9Q0BSE0"/>
<proteinExistence type="predicted"/>
<comment type="caution">
    <text evidence="1">The sequence shown here is derived from an EMBL/GenBank/DDBJ whole genome shotgun (WGS) entry which is preliminary data.</text>
</comment>
<evidence type="ECO:0000313" key="2">
    <source>
        <dbReference type="Proteomes" id="UP001059596"/>
    </source>
</evidence>
<reference evidence="1" key="1">
    <citation type="journal article" date="2023" name="Genome Biol. Evol.">
        <title>Long-read-based Genome Assembly of Drosophila gunungcola Reveals Fewer Chemosensory Genes in Flower-breeding Species.</title>
        <authorList>
            <person name="Negi A."/>
            <person name="Liao B.Y."/>
            <person name="Yeh S.D."/>
        </authorList>
    </citation>
    <scope>NUCLEOTIDE SEQUENCE</scope>
    <source>
        <strain evidence="1">Sukarami</strain>
    </source>
</reference>
<dbReference type="EMBL" id="JAMKOV010000002">
    <property type="protein sequence ID" value="KAI8042064.1"/>
    <property type="molecule type" value="Genomic_DNA"/>
</dbReference>
<gene>
    <name evidence="1" type="ORF">M5D96_003364</name>
</gene>
<organism evidence="1 2">
    <name type="scientific">Drosophila gunungcola</name>
    <name type="common">fruit fly</name>
    <dbReference type="NCBI Taxonomy" id="103775"/>
    <lineage>
        <taxon>Eukaryota</taxon>
        <taxon>Metazoa</taxon>
        <taxon>Ecdysozoa</taxon>
        <taxon>Arthropoda</taxon>
        <taxon>Hexapoda</taxon>
        <taxon>Insecta</taxon>
        <taxon>Pterygota</taxon>
        <taxon>Neoptera</taxon>
        <taxon>Endopterygota</taxon>
        <taxon>Diptera</taxon>
        <taxon>Brachycera</taxon>
        <taxon>Muscomorpha</taxon>
        <taxon>Ephydroidea</taxon>
        <taxon>Drosophilidae</taxon>
        <taxon>Drosophila</taxon>
        <taxon>Sophophora</taxon>
    </lineage>
</organism>
<dbReference type="Proteomes" id="UP001059596">
    <property type="component" value="Unassembled WGS sequence"/>
</dbReference>
<keyword evidence="2" id="KW-1185">Reference proteome</keyword>